<keyword evidence="12" id="KW-1185">Reference proteome</keyword>
<protein>
    <submittedName>
        <fullName evidence="11">Na+/H+ antiporter subunit D</fullName>
    </submittedName>
</protein>
<feature type="transmembrane region" description="Helical" evidence="9">
    <location>
        <begin position="132"/>
        <end position="152"/>
    </location>
</feature>
<dbReference type="InterPro" id="IPR003918">
    <property type="entry name" value="NADH_UbQ_OxRdtase"/>
</dbReference>
<keyword evidence="6 9" id="KW-0472">Membrane</keyword>
<name>A0ABT2JSX4_9ACTN</name>
<dbReference type="InterPro" id="IPR050586">
    <property type="entry name" value="CPA3_Na-H_Antiporter_D"/>
</dbReference>
<feature type="transmembrane region" description="Helical" evidence="9">
    <location>
        <begin position="299"/>
        <end position="320"/>
    </location>
</feature>
<evidence type="ECO:0000256" key="2">
    <source>
        <dbReference type="ARBA" id="ARBA00005346"/>
    </source>
</evidence>
<dbReference type="PRINTS" id="PR01437">
    <property type="entry name" value="NUOXDRDTASE4"/>
</dbReference>
<dbReference type="NCBIfam" id="NF009308">
    <property type="entry name" value="PRK12665.1"/>
    <property type="match status" value="1"/>
</dbReference>
<feature type="region of interest" description="Disordered" evidence="8">
    <location>
        <begin position="439"/>
        <end position="467"/>
    </location>
</feature>
<gene>
    <name evidence="11" type="ORF">LHJ74_13825</name>
</gene>
<feature type="domain" description="NADH:quinone oxidoreductase/Mrp antiporter transmembrane" evidence="10">
    <location>
        <begin position="129"/>
        <end position="417"/>
    </location>
</feature>
<dbReference type="Pfam" id="PF00361">
    <property type="entry name" value="Proton_antipo_M"/>
    <property type="match status" value="1"/>
</dbReference>
<dbReference type="InterPro" id="IPR001750">
    <property type="entry name" value="ND/Mrp_TM"/>
</dbReference>
<keyword evidence="5 9" id="KW-1133">Transmembrane helix</keyword>
<feature type="transmembrane region" description="Helical" evidence="9">
    <location>
        <begin position="31"/>
        <end position="49"/>
    </location>
</feature>
<evidence type="ECO:0000256" key="7">
    <source>
        <dbReference type="RuleBase" id="RU000320"/>
    </source>
</evidence>
<evidence type="ECO:0000313" key="11">
    <source>
        <dbReference type="EMBL" id="MCT2590975.1"/>
    </source>
</evidence>
<feature type="transmembrane region" description="Helical" evidence="9">
    <location>
        <begin position="368"/>
        <end position="387"/>
    </location>
</feature>
<evidence type="ECO:0000256" key="8">
    <source>
        <dbReference type="SAM" id="MobiDB-lite"/>
    </source>
</evidence>
<dbReference type="EMBL" id="JAJAGO010000006">
    <property type="protein sequence ID" value="MCT2590975.1"/>
    <property type="molecule type" value="Genomic_DNA"/>
</dbReference>
<evidence type="ECO:0000313" key="12">
    <source>
        <dbReference type="Proteomes" id="UP001156389"/>
    </source>
</evidence>
<sequence>MTTVLALPVLLPVLAAGASLALRHHHTTQRLLSVGVLATVLATAITLLVRADQRGPQVLPVGGWDAPTGVSLVADRLSALLLTVSILVALSVLVFAIGQGVTEPGNETAATFHPAYLLLTGGVGLAFLSGDLFNLFVAFEVMLGASYVLITLDSGRARARAGMTYTMTSLTSSLLFITAVALCYGATGTVNLAQLAGRVAELPEGLRSALSLLLLVVFGIKSAMVPLHFWLPDSYPTAPSPITAVFAALLTKVGVYGMLRTQTLLFPRDDTWILLAVLAIATLLIGVLGAIAQDDVNRLLSFTLVSHIGFMLLGLALFDVAGLTGAILYVVHHIVVQATLFLAAALVVHRTGTAALHRMKGRAPPTALITLLFLVPAMSLAGIPPFSGFIAKLALFQAAVAEGSGTAFALLGAAVLTSFLTLAAMARLGRKAFLETVPGPSPASSAHPAPPASPASPPAPPDDEAHQEVPARLPGRLMLGATCAMALTGITLAVCAGPLARLSERAADDLLRRDTYRTAVLEEEGR</sequence>
<evidence type="ECO:0000256" key="1">
    <source>
        <dbReference type="ARBA" id="ARBA00004651"/>
    </source>
</evidence>
<feature type="transmembrane region" description="Helical" evidence="9">
    <location>
        <begin position="209"/>
        <end position="230"/>
    </location>
</feature>
<keyword evidence="3" id="KW-1003">Cell membrane</keyword>
<feature type="transmembrane region" description="Helical" evidence="9">
    <location>
        <begin position="79"/>
        <end position="98"/>
    </location>
</feature>
<comment type="subcellular location">
    <subcellularLocation>
        <location evidence="1">Cell membrane</location>
        <topology evidence="1">Multi-pass membrane protein</topology>
    </subcellularLocation>
    <subcellularLocation>
        <location evidence="7">Membrane</location>
        <topology evidence="7">Multi-pass membrane protein</topology>
    </subcellularLocation>
</comment>
<evidence type="ECO:0000256" key="9">
    <source>
        <dbReference type="SAM" id="Phobius"/>
    </source>
</evidence>
<evidence type="ECO:0000256" key="3">
    <source>
        <dbReference type="ARBA" id="ARBA00022475"/>
    </source>
</evidence>
<reference evidence="11 12" key="1">
    <citation type="submission" date="2021-10" db="EMBL/GenBank/DDBJ databases">
        <title>Streptomyces gossypii sp. nov., isolated from soil collected from cotton field.</title>
        <authorList>
            <person name="Ge X."/>
            <person name="Chen X."/>
            <person name="Liu W."/>
        </authorList>
    </citation>
    <scope>NUCLEOTIDE SEQUENCE [LARGE SCALE GENOMIC DNA]</scope>
    <source>
        <strain evidence="11 12">N2-109</strain>
    </source>
</reference>
<evidence type="ECO:0000256" key="5">
    <source>
        <dbReference type="ARBA" id="ARBA00022989"/>
    </source>
</evidence>
<feature type="transmembrane region" description="Helical" evidence="9">
    <location>
        <begin position="242"/>
        <end position="259"/>
    </location>
</feature>
<feature type="transmembrane region" description="Helical" evidence="9">
    <location>
        <begin position="271"/>
        <end position="292"/>
    </location>
</feature>
<feature type="transmembrane region" description="Helical" evidence="9">
    <location>
        <begin position="326"/>
        <end position="348"/>
    </location>
</feature>
<comment type="caution">
    <text evidence="11">The sequence shown here is derived from an EMBL/GenBank/DDBJ whole genome shotgun (WGS) entry which is preliminary data.</text>
</comment>
<dbReference type="PANTHER" id="PTHR42703">
    <property type="entry name" value="NADH DEHYDROGENASE"/>
    <property type="match status" value="1"/>
</dbReference>
<comment type="similarity">
    <text evidence="2">Belongs to the CPA3 antiporters (TC 2.A.63) subunit D family.</text>
</comment>
<proteinExistence type="inferred from homology"/>
<feature type="compositionally biased region" description="Pro residues" evidence="8">
    <location>
        <begin position="448"/>
        <end position="460"/>
    </location>
</feature>
<organism evidence="11 12">
    <name type="scientific">Streptomyces gossypii</name>
    <dbReference type="NCBI Taxonomy" id="2883101"/>
    <lineage>
        <taxon>Bacteria</taxon>
        <taxon>Bacillati</taxon>
        <taxon>Actinomycetota</taxon>
        <taxon>Actinomycetes</taxon>
        <taxon>Kitasatosporales</taxon>
        <taxon>Streptomycetaceae</taxon>
        <taxon>Streptomyces</taxon>
    </lineage>
</organism>
<evidence type="ECO:0000256" key="4">
    <source>
        <dbReference type="ARBA" id="ARBA00022692"/>
    </source>
</evidence>
<evidence type="ECO:0000259" key="10">
    <source>
        <dbReference type="Pfam" id="PF00361"/>
    </source>
</evidence>
<accession>A0ABT2JSX4</accession>
<keyword evidence="4 7" id="KW-0812">Transmembrane</keyword>
<dbReference type="PANTHER" id="PTHR42703:SF1">
    <property type="entry name" value="NA(+)_H(+) ANTIPORTER SUBUNIT D1"/>
    <property type="match status" value="1"/>
</dbReference>
<dbReference type="Proteomes" id="UP001156389">
    <property type="component" value="Unassembled WGS sequence"/>
</dbReference>
<evidence type="ECO:0000256" key="6">
    <source>
        <dbReference type="ARBA" id="ARBA00023136"/>
    </source>
</evidence>
<dbReference type="RefSeq" id="WP_260218303.1">
    <property type="nucleotide sequence ID" value="NZ_JAJAGO010000006.1"/>
</dbReference>
<feature type="transmembrane region" description="Helical" evidence="9">
    <location>
        <begin position="407"/>
        <end position="426"/>
    </location>
</feature>
<feature type="transmembrane region" description="Helical" evidence="9">
    <location>
        <begin position="173"/>
        <end position="197"/>
    </location>
</feature>